<feature type="non-terminal residue" evidence="1">
    <location>
        <position position="53"/>
    </location>
</feature>
<dbReference type="EMBL" id="ASHM01072451">
    <property type="protein sequence ID" value="PNX55699.1"/>
    <property type="molecule type" value="Genomic_DNA"/>
</dbReference>
<protein>
    <submittedName>
        <fullName evidence="1">Uncharacterized protein</fullName>
    </submittedName>
</protein>
<accession>A0A2K3JNT7</accession>
<evidence type="ECO:0000313" key="2">
    <source>
        <dbReference type="Proteomes" id="UP000236291"/>
    </source>
</evidence>
<organism evidence="1 2">
    <name type="scientific">Trifolium pratense</name>
    <name type="common">Red clover</name>
    <dbReference type="NCBI Taxonomy" id="57577"/>
    <lineage>
        <taxon>Eukaryota</taxon>
        <taxon>Viridiplantae</taxon>
        <taxon>Streptophyta</taxon>
        <taxon>Embryophyta</taxon>
        <taxon>Tracheophyta</taxon>
        <taxon>Spermatophyta</taxon>
        <taxon>Magnoliopsida</taxon>
        <taxon>eudicotyledons</taxon>
        <taxon>Gunneridae</taxon>
        <taxon>Pentapetalae</taxon>
        <taxon>rosids</taxon>
        <taxon>fabids</taxon>
        <taxon>Fabales</taxon>
        <taxon>Fabaceae</taxon>
        <taxon>Papilionoideae</taxon>
        <taxon>50 kb inversion clade</taxon>
        <taxon>NPAAA clade</taxon>
        <taxon>Hologalegina</taxon>
        <taxon>IRL clade</taxon>
        <taxon>Trifolieae</taxon>
        <taxon>Trifolium</taxon>
    </lineage>
</organism>
<sequence length="53" mass="6121">MAYFSSMFVNQYDDLALFRMGALGGREENEAKEVLSRVLHTIWGRTVLYILAH</sequence>
<reference evidence="1 2" key="1">
    <citation type="journal article" date="2014" name="Am. J. Bot.">
        <title>Genome assembly and annotation for red clover (Trifolium pratense; Fabaceae).</title>
        <authorList>
            <person name="Istvanek J."/>
            <person name="Jaros M."/>
            <person name="Krenek A."/>
            <person name="Repkova J."/>
        </authorList>
    </citation>
    <scope>NUCLEOTIDE SEQUENCE [LARGE SCALE GENOMIC DNA]</scope>
    <source>
        <strain evidence="2">cv. Tatra</strain>
        <tissue evidence="1">Young leaves</tissue>
    </source>
</reference>
<name>A0A2K3JNT7_TRIPR</name>
<reference evidence="1 2" key="2">
    <citation type="journal article" date="2017" name="Front. Plant Sci.">
        <title>Gene Classification and Mining of Molecular Markers Useful in Red Clover (Trifolium pratense) Breeding.</title>
        <authorList>
            <person name="Istvanek J."/>
            <person name="Dluhosova J."/>
            <person name="Dluhos P."/>
            <person name="Patkova L."/>
            <person name="Nedelnik J."/>
            <person name="Repkova J."/>
        </authorList>
    </citation>
    <scope>NUCLEOTIDE SEQUENCE [LARGE SCALE GENOMIC DNA]</scope>
    <source>
        <strain evidence="2">cv. Tatra</strain>
        <tissue evidence="1">Young leaves</tissue>
    </source>
</reference>
<evidence type="ECO:0000313" key="1">
    <source>
        <dbReference type="EMBL" id="PNX55699.1"/>
    </source>
</evidence>
<gene>
    <name evidence="1" type="ORF">L195_g049329</name>
</gene>
<proteinExistence type="predicted"/>
<dbReference type="AlphaFoldDB" id="A0A2K3JNT7"/>
<dbReference type="Proteomes" id="UP000236291">
    <property type="component" value="Unassembled WGS sequence"/>
</dbReference>
<comment type="caution">
    <text evidence="1">The sequence shown here is derived from an EMBL/GenBank/DDBJ whole genome shotgun (WGS) entry which is preliminary data.</text>
</comment>